<keyword evidence="3 4" id="KW-0326">Glycosidase</keyword>
<reference evidence="5" key="1">
    <citation type="submission" date="2018-01" db="EMBL/GenBank/DDBJ databases">
        <authorList>
            <person name="Mao J.F."/>
        </authorList>
    </citation>
    <scope>NUCLEOTIDE SEQUENCE</scope>
    <source>
        <strain evidence="5">Huo1</strain>
        <tissue evidence="5">Leaf</tissue>
    </source>
</reference>
<evidence type="ECO:0000313" key="5">
    <source>
        <dbReference type="EMBL" id="KAG6385754.1"/>
    </source>
</evidence>
<evidence type="ECO:0000256" key="4">
    <source>
        <dbReference type="RuleBase" id="RU361169"/>
    </source>
</evidence>
<dbReference type="InterPro" id="IPR011050">
    <property type="entry name" value="Pectin_lyase_fold/virulence"/>
</dbReference>
<evidence type="ECO:0000256" key="3">
    <source>
        <dbReference type="ARBA" id="ARBA00023295"/>
    </source>
</evidence>
<reference evidence="5" key="2">
    <citation type="submission" date="2020-08" db="EMBL/GenBank/DDBJ databases">
        <title>Plant Genome Project.</title>
        <authorList>
            <person name="Zhang R.-G."/>
        </authorList>
    </citation>
    <scope>NUCLEOTIDE SEQUENCE</scope>
    <source>
        <strain evidence="5">Huo1</strain>
        <tissue evidence="5">Leaf</tissue>
    </source>
</reference>
<dbReference type="Gene3D" id="2.160.20.10">
    <property type="entry name" value="Single-stranded right-handed beta-helix, Pectin lyase-like"/>
    <property type="match status" value="1"/>
</dbReference>
<dbReference type="InterPro" id="IPR012334">
    <property type="entry name" value="Pectin_lyas_fold"/>
</dbReference>
<keyword evidence="2 4" id="KW-0378">Hydrolase</keyword>
<evidence type="ECO:0000313" key="6">
    <source>
        <dbReference type="Proteomes" id="UP000298416"/>
    </source>
</evidence>
<comment type="similarity">
    <text evidence="1 4">Belongs to the glycosyl hydrolase 28 family.</text>
</comment>
<dbReference type="PANTHER" id="PTHR31339">
    <property type="entry name" value="PECTIN LYASE-RELATED"/>
    <property type="match status" value="1"/>
</dbReference>
<name>A0A8X8YZF5_SALSN</name>
<dbReference type="GO" id="GO:0005975">
    <property type="term" value="P:carbohydrate metabolic process"/>
    <property type="evidence" value="ECO:0007669"/>
    <property type="project" value="InterPro"/>
</dbReference>
<protein>
    <recommendedName>
        <fullName evidence="7">Polygalacturonase</fullName>
    </recommendedName>
</protein>
<proteinExistence type="inferred from homology"/>
<comment type="caution">
    <text evidence="5">The sequence shown here is derived from an EMBL/GenBank/DDBJ whole genome shotgun (WGS) entry which is preliminary data.</text>
</comment>
<dbReference type="SUPFAM" id="SSF51126">
    <property type="entry name" value="Pectin lyase-like"/>
    <property type="match status" value="1"/>
</dbReference>
<accession>A0A8X8YZF5</accession>
<keyword evidence="6" id="KW-1185">Reference proteome</keyword>
<dbReference type="InterPro" id="IPR000743">
    <property type="entry name" value="Glyco_hydro_28"/>
</dbReference>
<evidence type="ECO:0000256" key="1">
    <source>
        <dbReference type="ARBA" id="ARBA00008834"/>
    </source>
</evidence>
<dbReference type="Pfam" id="PF00295">
    <property type="entry name" value="Glyco_hydro_28"/>
    <property type="match status" value="1"/>
</dbReference>
<evidence type="ECO:0008006" key="7">
    <source>
        <dbReference type="Google" id="ProtNLM"/>
    </source>
</evidence>
<dbReference type="PANTHER" id="PTHR31339:SF5">
    <property type="entry name" value="HYDROLASE FAMILY 28 PROTEIN, PUTATIVE, EXPRESSED-RELATED"/>
    <property type="match status" value="1"/>
</dbReference>
<organism evidence="5">
    <name type="scientific">Salvia splendens</name>
    <name type="common">Scarlet sage</name>
    <dbReference type="NCBI Taxonomy" id="180675"/>
    <lineage>
        <taxon>Eukaryota</taxon>
        <taxon>Viridiplantae</taxon>
        <taxon>Streptophyta</taxon>
        <taxon>Embryophyta</taxon>
        <taxon>Tracheophyta</taxon>
        <taxon>Spermatophyta</taxon>
        <taxon>Magnoliopsida</taxon>
        <taxon>eudicotyledons</taxon>
        <taxon>Gunneridae</taxon>
        <taxon>Pentapetalae</taxon>
        <taxon>asterids</taxon>
        <taxon>lamiids</taxon>
        <taxon>Lamiales</taxon>
        <taxon>Lamiaceae</taxon>
        <taxon>Nepetoideae</taxon>
        <taxon>Mentheae</taxon>
        <taxon>Salviinae</taxon>
        <taxon>Salvia</taxon>
        <taxon>Salvia subgen. Calosphace</taxon>
        <taxon>core Calosphace</taxon>
    </lineage>
</organism>
<dbReference type="AlphaFoldDB" id="A0A8X8YZF5"/>
<dbReference type="EMBL" id="PNBA02000022">
    <property type="protein sequence ID" value="KAG6385754.1"/>
    <property type="molecule type" value="Genomic_DNA"/>
</dbReference>
<dbReference type="Proteomes" id="UP000298416">
    <property type="component" value="Unassembled WGS sequence"/>
</dbReference>
<dbReference type="GO" id="GO:0004650">
    <property type="term" value="F:polygalacturonase activity"/>
    <property type="evidence" value="ECO:0007669"/>
    <property type="project" value="InterPro"/>
</dbReference>
<dbReference type="InterPro" id="IPR051801">
    <property type="entry name" value="GH28_Enzymes"/>
</dbReference>
<gene>
    <name evidence="5" type="ORF">SASPL_154635</name>
</gene>
<sequence>MNMGLSYNKPTSKVHVRKTRLQSSSVSGLAFGSEMSGGMSDELAEHLHVYDSVNGIDLKTAKGRGAYIKDIFLSDVYMENVQRGIKATSQFTNHPDDKYDPNALPVIAAISFSGIVVINITTAGVFSGIDKSPFTSICLSNVSLTASYDPSSSWMCAYVEGSSVNVLPDPCPELQVSWSSPSSDCFFLLNSNCQVAAL</sequence>
<evidence type="ECO:0000256" key="2">
    <source>
        <dbReference type="ARBA" id="ARBA00022801"/>
    </source>
</evidence>